<reference evidence="1" key="1">
    <citation type="journal article" date="2021" name="New Phytol.">
        <title>Evolutionary innovations through gain and loss of genes in the ectomycorrhizal Boletales.</title>
        <authorList>
            <person name="Wu G."/>
            <person name="Miyauchi S."/>
            <person name="Morin E."/>
            <person name="Kuo A."/>
            <person name="Drula E."/>
            <person name="Varga T."/>
            <person name="Kohler A."/>
            <person name="Feng B."/>
            <person name="Cao Y."/>
            <person name="Lipzen A."/>
            <person name="Daum C."/>
            <person name="Hundley H."/>
            <person name="Pangilinan J."/>
            <person name="Johnson J."/>
            <person name="Barry K."/>
            <person name="LaButti K."/>
            <person name="Ng V."/>
            <person name="Ahrendt S."/>
            <person name="Min B."/>
            <person name="Choi I.G."/>
            <person name="Park H."/>
            <person name="Plett J.M."/>
            <person name="Magnuson J."/>
            <person name="Spatafora J.W."/>
            <person name="Nagy L.G."/>
            <person name="Henrissat B."/>
            <person name="Grigoriev I.V."/>
            <person name="Yang Z.L."/>
            <person name="Xu J."/>
            <person name="Martin F.M."/>
        </authorList>
    </citation>
    <scope>NUCLEOTIDE SEQUENCE</scope>
    <source>
        <strain evidence="1">KUC20120723A-06</strain>
    </source>
</reference>
<accession>A0ACB8BLK8</accession>
<dbReference type="Proteomes" id="UP000790709">
    <property type="component" value="Unassembled WGS sequence"/>
</dbReference>
<keyword evidence="2" id="KW-1185">Reference proteome</keyword>
<dbReference type="EMBL" id="MU266382">
    <property type="protein sequence ID" value="KAH7926484.1"/>
    <property type="molecule type" value="Genomic_DNA"/>
</dbReference>
<gene>
    <name evidence="1" type="ORF">BV22DRAFT_1009043</name>
</gene>
<evidence type="ECO:0000313" key="2">
    <source>
        <dbReference type="Proteomes" id="UP000790709"/>
    </source>
</evidence>
<comment type="caution">
    <text evidence="1">The sequence shown here is derived from an EMBL/GenBank/DDBJ whole genome shotgun (WGS) entry which is preliminary data.</text>
</comment>
<proteinExistence type="predicted"/>
<organism evidence="1 2">
    <name type="scientific">Leucogyrophana mollusca</name>
    <dbReference type="NCBI Taxonomy" id="85980"/>
    <lineage>
        <taxon>Eukaryota</taxon>
        <taxon>Fungi</taxon>
        <taxon>Dikarya</taxon>
        <taxon>Basidiomycota</taxon>
        <taxon>Agaricomycotina</taxon>
        <taxon>Agaricomycetes</taxon>
        <taxon>Agaricomycetidae</taxon>
        <taxon>Boletales</taxon>
        <taxon>Boletales incertae sedis</taxon>
        <taxon>Leucogyrophana</taxon>
    </lineage>
</organism>
<evidence type="ECO:0000313" key="1">
    <source>
        <dbReference type="EMBL" id="KAH7926484.1"/>
    </source>
</evidence>
<name>A0ACB8BLK8_9AGAM</name>
<protein>
    <submittedName>
        <fullName evidence="1">Uncharacterized protein</fullName>
    </submittedName>
</protein>
<sequence length="139" mass="14558">MSQIALLFITLCASLLMALAAPTPLDVTPPSVLAKRVTHTGRGTWFNVGLGACGETNVNSDPIVAISSAIYGSGGNCGQWVHVTNTANGKSAYGMTRDECPSCSSGSLDMSPGLFEQIGDLDTGVLEISWNFMSKDWSP</sequence>